<dbReference type="Proteomes" id="UP001648503">
    <property type="component" value="Unassembled WGS sequence"/>
</dbReference>
<keyword evidence="3" id="KW-1185">Reference proteome</keyword>
<dbReference type="Pfam" id="PF00650">
    <property type="entry name" value="CRAL_TRIO"/>
    <property type="match status" value="1"/>
</dbReference>
<gene>
    <name evidence="2" type="ORF">BASA50_004989</name>
</gene>
<sequence length="603" mass="68009">MLLTPPRDECLLAFKQHGPAIAELQHFLLDSITTNRSSLNLSPHEMAHFAELILDKASLLRFFKKYKLSLASTQAALVVHIDWRLTHNLPQLCFETLSPRAIEYLQQGLFRFWKTDLKGMPVLHITPRYFLPSVDGTELEDLRLCVIFVLEVCRRWIHSLNKNDPSITPASVAPAITSSTISTYDSDPDPTHFQSTVVVDLKGFGMSNMNYELLPLFLEIFQKHFPQIIGHVLVLNYGWIHAGIWSIIKAGLTADATERLQFISSNELCNFIPTSHIPIEFGGSDSMLPSSPWICPIIMSFGSTVPPIHQTRDHEHLMNRFLYSDDMPDDCCDEDVIYMTSSKSSASVTSDYAGVPDVWHDAQSMFSGVSFSTNVTGPFDSSKSYPPISVRSAADLQMLLRVQEYRSGLGLYRTPSAKSLTSLTTKRLLSISDGSQLHDMRHPGHFFSPLVNEMPPQPNTSDLSFSAPTYISTAPRTHDPLEDSSQSSPDKPIKKRYWIPLFFSSIFGHRRRFHQYHSRPQLYDVLASTSKTGSQSPKSVDLLKVTPESDVADASSPSSERSWLRVGVWMHAYCGNHWRILLLFLVSAFLARRILTSRTYLHS</sequence>
<dbReference type="PANTHER" id="PTHR46590:SF4">
    <property type="entry name" value="CRAL-TRIO DOMAIN-CONTAINING PROTEIN"/>
    <property type="match status" value="1"/>
</dbReference>
<dbReference type="SUPFAM" id="SSF52087">
    <property type="entry name" value="CRAL/TRIO domain"/>
    <property type="match status" value="1"/>
</dbReference>
<name>A0ABQ8FEH5_9FUNG</name>
<dbReference type="InterPro" id="IPR001251">
    <property type="entry name" value="CRAL-TRIO_dom"/>
</dbReference>
<accession>A0ABQ8FEH5</accession>
<dbReference type="InterPro" id="IPR052432">
    <property type="entry name" value="PITP/CRAL-TRIO"/>
</dbReference>
<dbReference type="PROSITE" id="PS50191">
    <property type="entry name" value="CRAL_TRIO"/>
    <property type="match status" value="1"/>
</dbReference>
<evidence type="ECO:0000313" key="2">
    <source>
        <dbReference type="EMBL" id="KAH6596658.1"/>
    </source>
</evidence>
<dbReference type="InterPro" id="IPR036865">
    <property type="entry name" value="CRAL-TRIO_dom_sf"/>
</dbReference>
<protein>
    <recommendedName>
        <fullName evidence="1">CRAL-TRIO domain-containing protein</fullName>
    </recommendedName>
</protein>
<dbReference type="SMART" id="SM00516">
    <property type="entry name" value="SEC14"/>
    <property type="match status" value="1"/>
</dbReference>
<proteinExistence type="predicted"/>
<dbReference type="EMBL" id="JAFCIX010000204">
    <property type="protein sequence ID" value="KAH6596658.1"/>
    <property type="molecule type" value="Genomic_DNA"/>
</dbReference>
<dbReference type="PANTHER" id="PTHR46590">
    <property type="entry name" value="PHOSPHATIDYLINOSITOL TRANSFER PROTEIN CSR1-RELATED"/>
    <property type="match status" value="1"/>
</dbReference>
<organism evidence="2 3">
    <name type="scientific">Batrachochytrium salamandrivorans</name>
    <dbReference type="NCBI Taxonomy" id="1357716"/>
    <lineage>
        <taxon>Eukaryota</taxon>
        <taxon>Fungi</taxon>
        <taxon>Fungi incertae sedis</taxon>
        <taxon>Chytridiomycota</taxon>
        <taxon>Chytridiomycota incertae sedis</taxon>
        <taxon>Chytridiomycetes</taxon>
        <taxon>Rhizophydiales</taxon>
        <taxon>Rhizophydiales incertae sedis</taxon>
        <taxon>Batrachochytrium</taxon>
    </lineage>
</organism>
<reference evidence="2 3" key="1">
    <citation type="submission" date="2021-02" db="EMBL/GenBank/DDBJ databases">
        <title>Variation within the Batrachochytrium salamandrivorans European outbreak.</title>
        <authorList>
            <person name="Kelly M."/>
            <person name="Pasmans F."/>
            <person name="Shea T.P."/>
            <person name="Munoz J.F."/>
            <person name="Carranza S."/>
            <person name="Cuomo C.A."/>
            <person name="Martel A."/>
        </authorList>
    </citation>
    <scope>NUCLEOTIDE SEQUENCE [LARGE SCALE GENOMIC DNA]</scope>
    <source>
        <strain evidence="2 3">AMFP18/2</strain>
    </source>
</reference>
<feature type="domain" description="CRAL-TRIO" evidence="1">
    <location>
        <begin position="97"/>
        <end position="289"/>
    </location>
</feature>
<evidence type="ECO:0000313" key="3">
    <source>
        <dbReference type="Proteomes" id="UP001648503"/>
    </source>
</evidence>
<evidence type="ECO:0000259" key="1">
    <source>
        <dbReference type="PROSITE" id="PS50191"/>
    </source>
</evidence>
<comment type="caution">
    <text evidence="2">The sequence shown here is derived from an EMBL/GenBank/DDBJ whole genome shotgun (WGS) entry which is preliminary data.</text>
</comment>
<dbReference type="CDD" id="cd00170">
    <property type="entry name" value="SEC14"/>
    <property type="match status" value="1"/>
</dbReference>
<dbReference type="Gene3D" id="3.40.525.10">
    <property type="entry name" value="CRAL-TRIO lipid binding domain"/>
    <property type="match status" value="1"/>
</dbReference>